<gene>
    <name evidence="1" type="ORF">AVDCRST_MAG20-2218</name>
</gene>
<name>A0A6J4IBV2_9ACTN</name>
<dbReference type="AlphaFoldDB" id="A0A6J4IBV2"/>
<accession>A0A6J4IBV2</accession>
<sequence>MTYTAKEIDVDLGDEADPAQVRVDVEQALGGEAGVLWLTDRKGRQVGVPVAKVAYVEIGSPRDERRIGFGGT</sequence>
<evidence type="ECO:0000313" key="1">
    <source>
        <dbReference type="EMBL" id="CAA9248254.1"/>
    </source>
</evidence>
<proteinExistence type="predicted"/>
<dbReference type="InterPro" id="IPR021456">
    <property type="entry name" value="DUF3107"/>
</dbReference>
<organism evidence="1">
    <name type="scientific">uncultured Acidimicrobiales bacterium</name>
    <dbReference type="NCBI Taxonomy" id="310071"/>
    <lineage>
        <taxon>Bacteria</taxon>
        <taxon>Bacillati</taxon>
        <taxon>Actinomycetota</taxon>
        <taxon>Acidimicrobiia</taxon>
        <taxon>Acidimicrobiales</taxon>
        <taxon>environmental samples</taxon>
    </lineage>
</organism>
<evidence type="ECO:0008006" key="2">
    <source>
        <dbReference type="Google" id="ProtNLM"/>
    </source>
</evidence>
<protein>
    <recommendedName>
        <fullName evidence="2">ATP-binding protein</fullName>
    </recommendedName>
</protein>
<reference evidence="1" key="1">
    <citation type="submission" date="2020-02" db="EMBL/GenBank/DDBJ databases">
        <authorList>
            <person name="Meier V. D."/>
        </authorList>
    </citation>
    <scope>NUCLEOTIDE SEQUENCE</scope>
    <source>
        <strain evidence="1">AVDCRST_MAG20</strain>
    </source>
</reference>
<dbReference type="Pfam" id="PF11305">
    <property type="entry name" value="DUF3107"/>
    <property type="match status" value="1"/>
</dbReference>
<dbReference type="EMBL" id="CADCSY010000092">
    <property type="protein sequence ID" value="CAA9248254.1"/>
    <property type="molecule type" value="Genomic_DNA"/>
</dbReference>